<organism evidence="4 5">
    <name type="scientific">Rheinheimera aquimaris</name>
    <dbReference type="NCBI Taxonomy" id="412437"/>
    <lineage>
        <taxon>Bacteria</taxon>
        <taxon>Pseudomonadati</taxon>
        <taxon>Pseudomonadota</taxon>
        <taxon>Gammaproteobacteria</taxon>
        <taxon>Chromatiales</taxon>
        <taxon>Chromatiaceae</taxon>
        <taxon>Rheinheimera</taxon>
    </lineage>
</organism>
<dbReference type="PANTHER" id="PTHR44196">
    <property type="entry name" value="DEHYDROGENASE/REDUCTASE SDR FAMILY MEMBER 7B"/>
    <property type="match status" value="1"/>
</dbReference>
<dbReference type="SUPFAM" id="SSF51735">
    <property type="entry name" value="NAD(P)-binding Rossmann-fold domains"/>
    <property type="match status" value="1"/>
</dbReference>
<dbReference type="Proteomes" id="UP001501169">
    <property type="component" value="Unassembled WGS sequence"/>
</dbReference>
<evidence type="ECO:0000256" key="3">
    <source>
        <dbReference type="RuleBase" id="RU000363"/>
    </source>
</evidence>
<keyword evidence="5" id="KW-1185">Reference proteome</keyword>
<reference evidence="4 5" key="1">
    <citation type="journal article" date="2019" name="Int. J. Syst. Evol. Microbiol.">
        <title>The Global Catalogue of Microorganisms (GCM) 10K type strain sequencing project: providing services to taxonomists for standard genome sequencing and annotation.</title>
        <authorList>
            <consortium name="The Broad Institute Genomics Platform"/>
            <consortium name="The Broad Institute Genome Sequencing Center for Infectious Disease"/>
            <person name="Wu L."/>
            <person name="Ma J."/>
        </authorList>
    </citation>
    <scope>NUCLEOTIDE SEQUENCE [LARGE SCALE GENOMIC DNA]</scope>
    <source>
        <strain evidence="4 5">JCM 14331</strain>
    </source>
</reference>
<evidence type="ECO:0000256" key="1">
    <source>
        <dbReference type="ARBA" id="ARBA00006484"/>
    </source>
</evidence>
<protein>
    <submittedName>
        <fullName evidence="4">SDR family oxidoreductase</fullName>
    </submittedName>
</protein>
<accession>A0ABN1DDU7</accession>
<dbReference type="InterPro" id="IPR036291">
    <property type="entry name" value="NAD(P)-bd_dom_sf"/>
</dbReference>
<dbReference type="CDD" id="cd05233">
    <property type="entry name" value="SDR_c"/>
    <property type="match status" value="1"/>
</dbReference>
<dbReference type="EMBL" id="BAAAEO010000001">
    <property type="protein sequence ID" value="GAA0541015.1"/>
    <property type="molecule type" value="Genomic_DNA"/>
</dbReference>
<dbReference type="PROSITE" id="PS00061">
    <property type="entry name" value="ADH_SHORT"/>
    <property type="match status" value="1"/>
</dbReference>
<keyword evidence="2" id="KW-0560">Oxidoreductase</keyword>
<comment type="similarity">
    <text evidence="1 3">Belongs to the short-chain dehydrogenases/reductases (SDR) family.</text>
</comment>
<dbReference type="InterPro" id="IPR002347">
    <property type="entry name" value="SDR_fam"/>
</dbReference>
<dbReference type="PRINTS" id="PR00081">
    <property type="entry name" value="GDHRDH"/>
</dbReference>
<dbReference type="NCBIfam" id="NF006565">
    <property type="entry name" value="PRK09072.1"/>
    <property type="match status" value="1"/>
</dbReference>
<dbReference type="RefSeq" id="WP_226765557.1">
    <property type="nucleotide sequence ID" value="NZ_BAAAEO010000001.1"/>
</dbReference>
<dbReference type="PANTHER" id="PTHR44196:SF1">
    <property type="entry name" value="DEHYDROGENASE_REDUCTASE SDR FAMILY MEMBER 7B"/>
    <property type="match status" value="1"/>
</dbReference>
<dbReference type="Pfam" id="PF00106">
    <property type="entry name" value="adh_short"/>
    <property type="match status" value="1"/>
</dbReference>
<dbReference type="Gene3D" id="3.40.50.720">
    <property type="entry name" value="NAD(P)-binding Rossmann-like Domain"/>
    <property type="match status" value="1"/>
</dbReference>
<proteinExistence type="inferred from homology"/>
<sequence length="267" mass="28650">MNSLQGKRALLTGASGGIGKAVLQLLLVSGAEVVVTGRDEAVLSQLISEAPGRVYPFATDLNDEKNRQALYAFCLQVGGIDILINNAGISQFSAHAEQDFSALITTNLLSPMQLTQLFMPMLKQRDGTVINIGSTFGSIGYAGFSGYCASKFGLRGYTEALQRELADSKVRVLYLAPRATRTAINTPQVDALNRALGQGVDSPEQVAKALIDQLISGRKRRYLGSAENIFVRLNALLPGLVDKALGSKLQRIKQYFKPTSAKNSVGV</sequence>
<name>A0ABN1DDU7_9GAMM</name>
<dbReference type="PRINTS" id="PR00080">
    <property type="entry name" value="SDRFAMILY"/>
</dbReference>
<evidence type="ECO:0000313" key="4">
    <source>
        <dbReference type="EMBL" id="GAA0541015.1"/>
    </source>
</evidence>
<evidence type="ECO:0000256" key="2">
    <source>
        <dbReference type="ARBA" id="ARBA00023002"/>
    </source>
</evidence>
<comment type="caution">
    <text evidence="4">The sequence shown here is derived from an EMBL/GenBank/DDBJ whole genome shotgun (WGS) entry which is preliminary data.</text>
</comment>
<gene>
    <name evidence="4" type="ORF">GCM10009098_05750</name>
</gene>
<dbReference type="InterPro" id="IPR020904">
    <property type="entry name" value="Sc_DH/Rdtase_CS"/>
</dbReference>
<evidence type="ECO:0000313" key="5">
    <source>
        <dbReference type="Proteomes" id="UP001501169"/>
    </source>
</evidence>